<dbReference type="GO" id="GO:0003848">
    <property type="term" value="F:2-amino-4-hydroxy-6-hydroxymethyldihydropteridine diphosphokinase activity"/>
    <property type="evidence" value="ECO:0007669"/>
    <property type="project" value="UniProtKB-EC"/>
</dbReference>
<keyword evidence="8" id="KW-0067">ATP-binding</keyword>
<keyword evidence="6" id="KW-0547">Nucleotide-binding</keyword>
<evidence type="ECO:0000256" key="6">
    <source>
        <dbReference type="ARBA" id="ARBA00022741"/>
    </source>
</evidence>
<name>A0A4Q0U9H0_9BACT</name>
<evidence type="ECO:0000256" key="10">
    <source>
        <dbReference type="ARBA" id="ARBA00029409"/>
    </source>
</evidence>
<evidence type="ECO:0000256" key="7">
    <source>
        <dbReference type="ARBA" id="ARBA00022777"/>
    </source>
</evidence>
<keyword evidence="7" id="KW-0418">Kinase</keyword>
<evidence type="ECO:0000256" key="4">
    <source>
        <dbReference type="ARBA" id="ARBA00016218"/>
    </source>
</evidence>
<evidence type="ECO:0000256" key="5">
    <source>
        <dbReference type="ARBA" id="ARBA00022679"/>
    </source>
</evidence>
<reference evidence="14" key="2">
    <citation type="submission" date="2021-09" db="EMBL/GenBank/DDBJ databases">
        <authorList>
            <person name="Gilroy R."/>
        </authorList>
    </citation>
    <scope>NUCLEOTIDE SEQUENCE</scope>
    <source>
        <strain evidence="14">4100</strain>
    </source>
</reference>
<accession>A0A4Q0U9H0</accession>
<evidence type="ECO:0000256" key="11">
    <source>
        <dbReference type="ARBA" id="ARBA00029766"/>
    </source>
</evidence>
<feature type="domain" description="7,8-dihydro-6-hydroxymethylpterin-pyrophosphokinase" evidence="13">
    <location>
        <begin position="3"/>
        <end position="116"/>
    </location>
</feature>
<evidence type="ECO:0000256" key="2">
    <source>
        <dbReference type="ARBA" id="ARBA00005810"/>
    </source>
</evidence>
<dbReference type="GO" id="GO:0046656">
    <property type="term" value="P:folic acid biosynthetic process"/>
    <property type="evidence" value="ECO:0007669"/>
    <property type="project" value="UniProtKB-KW"/>
</dbReference>
<comment type="function">
    <text evidence="10">Catalyzes the transfer of pyrophosphate from adenosine triphosphate (ATP) to 6-hydroxymethyl-7,8-dihydropterin, an enzymatic step in folate biosynthesis pathway.</text>
</comment>
<sequence length="118" mass="13402">MAISLGSNHADRYANVVEALAWLRNTFHDVRCSSIYLTPPVSGIGEDYCNAVAICEADEQEGAEEVNERLKMYEASHGRTPHSVTIDLDLVIYNGEILRPKDFHREYFRRGFSELEPI</sequence>
<evidence type="ECO:0000256" key="12">
    <source>
        <dbReference type="ARBA" id="ARBA00033413"/>
    </source>
</evidence>
<dbReference type="EC" id="2.7.6.3" evidence="3"/>
<evidence type="ECO:0000259" key="13">
    <source>
        <dbReference type="Pfam" id="PF01288"/>
    </source>
</evidence>
<keyword evidence="5" id="KW-0808">Transferase</keyword>
<evidence type="ECO:0000313" key="15">
    <source>
        <dbReference type="Proteomes" id="UP000711407"/>
    </source>
</evidence>
<dbReference type="PANTHER" id="PTHR43071:SF1">
    <property type="entry name" value="2-AMINO-4-HYDROXY-6-HYDROXYMETHYLDIHYDROPTERIDINE PYROPHOSPHOKINASE"/>
    <property type="match status" value="1"/>
</dbReference>
<organism evidence="14 15">
    <name type="scientific">Candidatus Amulumruptor caecigallinarius</name>
    <dbReference type="NCBI Taxonomy" id="2109911"/>
    <lineage>
        <taxon>Bacteria</taxon>
        <taxon>Pseudomonadati</taxon>
        <taxon>Bacteroidota</taxon>
        <taxon>Bacteroidia</taxon>
        <taxon>Bacteroidales</taxon>
        <taxon>Muribaculaceae</taxon>
        <taxon>Candidatus Amulumruptor</taxon>
    </lineage>
</organism>
<keyword evidence="9" id="KW-0289">Folate biosynthesis</keyword>
<comment type="similarity">
    <text evidence="2">Belongs to the HPPK family.</text>
</comment>
<evidence type="ECO:0000256" key="8">
    <source>
        <dbReference type="ARBA" id="ARBA00022840"/>
    </source>
</evidence>
<dbReference type="GO" id="GO:0005524">
    <property type="term" value="F:ATP binding"/>
    <property type="evidence" value="ECO:0007669"/>
    <property type="project" value="UniProtKB-KW"/>
</dbReference>
<dbReference type="Gene3D" id="3.30.70.560">
    <property type="entry name" value="7,8-Dihydro-6-hydroxymethylpterin-pyrophosphokinase HPPK"/>
    <property type="match status" value="1"/>
</dbReference>
<protein>
    <recommendedName>
        <fullName evidence="4">2-amino-4-hydroxy-6-hydroxymethyldihydropteridine pyrophosphokinase</fullName>
        <ecNumber evidence="3">2.7.6.3</ecNumber>
    </recommendedName>
    <alternativeName>
        <fullName evidence="11">6-hydroxymethyl-7,8-dihydropterin pyrophosphokinase</fullName>
    </alternativeName>
    <alternativeName>
        <fullName evidence="12">7,8-dihydro-6-hydroxymethylpterin-pyrophosphokinase</fullName>
    </alternativeName>
</protein>
<dbReference type="InterPro" id="IPR035907">
    <property type="entry name" value="Hppk_sf"/>
</dbReference>
<comment type="pathway">
    <text evidence="1">Cofactor biosynthesis; tetrahydrofolate biosynthesis; 2-amino-4-hydroxy-6-hydroxymethyl-7,8-dihydropteridine diphosphate from 7,8-dihydroneopterin triphosphate: step 4/4.</text>
</comment>
<comment type="caution">
    <text evidence="14">The sequence shown here is derived from an EMBL/GenBank/DDBJ whole genome shotgun (WGS) entry which is preliminary data.</text>
</comment>
<evidence type="ECO:0000256" key="9">
    <source>
        <dbReference type="ARBA" id="ARBA00022909"/>
    </source>
</evidence>
<gene>
    <name evidence="14" type="ORF">K8V47_08105</name>
</gene>
<proteinExistence type="inferred from homology"/>
<dbReference type="SUPFAM" id="SSF55083">
    <property type="entry name" value="6-hydroxymethyl-7,8-dihydropterin pyrophosphokinase, HPPK"/>
    <property type="match status" value="1"/>
</dbReference>
<dbReference type="InterPro" id="IPR000550">
    <property type="entry name" value="Hppk"/>
</dbReference>
<reference evidence="14" key="1">
    <citation type="journal article" date="2021" name="PeerJ">
        <title>Extensive microbial diversity within the chicken gut microbiome revealed by metagenomics and culture.</title>
        <authorList>
            <person name="Gilroy R."/>
            <person name="Ravi A."/>
            <person name="Getino M."/>
            <person name="Pursley I."/>
            <person name="Horton D.L."/>
            <person name="Alikhan N.F."/>
            <person name="Baker D."/>
            <person name="Gharbi K."/>
            <person name="Hall N."/>
            <person name="Watson M."/>
            <person name="Adriaenssens E.M."/>
            <person name="Foster-Nyarko E."/>
            <person name="Jarju S."/>
            <person name="Secka A."/>
            <person name="Antonio M."/>
            <person name="Oren A."/>
            <person name="Chaudhuri R.R."/>
            <person name="La Ragione R."/>
            <person name="Hildebrand F."/>
            <person name="Pallen M.J."/>
        </authorList>
    </citation>
    <scope>NUCLEOTIDE SEQUENCE</scope>
    <source>
        <strain evidence="14">4100</strain>
    </source>
</reference>
<evidence type="ECO:0000256" key="3">
    <source>
        <dbReference type="ARBA" id="ARBA00013253"/>
    </source>
</evidence>
<dbReference type="Pfam" id="PF01288">
    <property type="entry name" value="HPPK"/>
    <property type="match status" value="1"/>
</dbReference>
<evidence type="ECO:0000256" key="1">
    <source>
        <dbReference type="ARBA" id="ARBA00005051"/>
    </source>
</evidence>
<dbReference type="EMBL" id="DYXT01000041">
    <property type="protein sequence ID" value="HJE39700.1"/>
    <property type="molecule type" value="Genomic_DNA"/>
</dbReference>
<dbReference type="AlphaFoldDB" id="A0A4Q0U9H0"/>
<dbReference type="Proteomes" id="UP000711407">
    <property type="component" value="Unassembled WGS sequence"/>
</dbReference>
<evidence type="ECO:0000313" key="14">
    <source>
        <dbReference type="EMBL" id="HJE39700.1"/>
    </source>
</evidence>
<dbReference type="GO" id="GO:0016301">
    <property type="term" value="F:kinase activity"/>
    <property type="evidence" value="ECO:0007669"/>
    <property type="project" value="UniProtKB-KW"/>
</dbReference>
<dbReference type="PANTHER" id="PTHR43071">
    <property type="entry name" value="2-AMINO-4-HYDROXY-6-HYDROXYMETHYLDIHYDROPTERIDINE PYROPHOSPHOKINASE"/>
    <property type="match status" value="1"/>
</dbReference>